<dbReference type="Proteomes" id="UP000247555">
    <property type="component" value="Unassembled WGS sequence"/>
</dbReference>
<organism evidence="3 4">
    <name type="scientific">Rivihabitans pingtungensis</name>
    <dbReference type="NCBI Taxonomy" id="1054498"/>
    <lineage>
        <taxon>Bacteria</taxon>
        <taxon>Pseudomonadati</taxon>
        <taxon>Pseudomonadota</taxon>
        <taxon>Betaproteobacteria</taxon>
        <taxon>Neisseriales</taxon>
        <taxon>Aquaspirillaceae</taxon>
        <taxon>Rivihabitans</taxon>
    </lineage>
</organism>
<comment type="caution">
    <text evidence="3">The sequence shown here is derived from an EMBL/GenBank/DDBJ whole genome shotgun (WGS) entry which is preliminary data.</text>
</comment>
<keyword evidence="1" id="KW-0472">Membrane</keyword>
<dbReference type="OrthoDB" id="5600128at2"/>
<evidence type="ECO:0000313" key="4">
    <source>
        <dbReference type="Proteomes" id="UP000247555"/>
    </source>
</evidence>
<evidence type="ECO:0000256" key="1">
    <source>
        <dbReference type="SAM" id="Phobius"/>
    </source>
</evidence>
<dbReference type="EMBL" id="QJKI01000035">
    <property type="protein sequence ID" value="PXX74038.1"/>
    <property type="molecule type" value="Genomic_DNA"/>
</dbReference>
<dbReference type="RefSeq" id="WP_110392167.1">
    <property type="nucleotide sequence ID" value="NZ_QJKI01000035.1"/>
</dbReference>
<evidence type="ECO:0000313" key="3">
    <source>
        <dbReference type="EMBL" id="PXX74038.1"/>
    </source>
</evidence>
<keyword evidence="1" id="KW-1133">Transmembrane helix</keyword>
<keyword evidence="2" id="KW-0732">Signal</keyword>
<accession>A0A318KGA5</accession>
<feature type="chain" id="PRO_5016299986" description="CopC domain-containing protein" evidence="2">
    <location>
        <begin position="21"/>
        <end position="177"/>
    </location>
</feature>
<name>A0A318KGA5_9NEIS</name>
<proteinExistence type="predicted"/>
<evidence type="ECO:0008006" key="5">
    <source>
        <dbReference type="Google" id="ProtNLM"/>
    </source>
</evidence>
<reference evidence="3 4" key="1">
    <citation type="submission" date="2018-05" db="EMBL/GenBank/DDBJ databases">
        <title>Genomic Encyclopedia of Type Strains, Phase IV (KMG-IV): sequencing the most valuable type-strain genomes for metagenomic binning, comparative biology and taxonomic classification.</title>
        <authorList>
            <person name="Goeker M."/>
        </authorList>
    </citation>
    <scope>NUCLEOTIDE SEQUENCE [LARGE SCALE GENOMIC DNA]</scope>
    <source>
        <strain evidence="3 4">DSM 29661</strain>
    </source>
</reference>
<feature type="transmembrane region" description="Helical" evidence="1">
    <location>
        <begin position="148"/>
        <end position="166"/>
    </location>
</feature>
<evidence type="ECO:0000256" key="2">
    <source>
        <dbReference type="SAM" id="SignalP"/>
    </source>
</evidence>
<keyword evidence="1" id="KW-0812">Transmembrane</keyword>
<gene>
    <name evidence="3" type="ORF">DFR34_13520</name>
</gene>
<feature type="signal peptide" evidence="2">
    <location>
        <begin position="1"/>
        <end position="20"/>
    </location>
</feature>
<keyword evidence="4" id="KW-1185">Reference proteome</keyword>
<protein>
    <recommendedName>
        <fullName evidence="5">CopC domain-containing protein</fullName>
    </recommendedName>
</protein>
<dbReference type="AlphaFoldDB" id="A0A318KGA5"/>
<sequence length="177" mass="18832">MIWRTLFVLTAWLLSTAAWAHGDESHDTAPPALSQAVAPRADAHSEVFELLIVAEGEQLRLYLDDFASNAPISGARIEVERGTTWKAQAREHAPGEYLLQAPWLNQPGAHPLSFTLEAGQQADLLAATLTLPATAAPAASAASLTPSMAGGAVAVIALTLAAVWAWRRRHKATRTAP</sequence>